<keyword evidence="5 6" id="KW-0687">Ribonucleoprotein</keyword>
<dbReference type="Proteomes" id="UP001195571">
    <property type="component" value="Unassembled WGS sequence"/>
</dbReference>
<dbReference type="RefSeq" id="WP_203552002.1">
    <property type="nucleotide sequence ID" value="NZ_JACAOD020000001.1"/>
</dbReference>
<keyword evidence="9" id="KW-1185">Reference proteome</keyword>
<dbReference type="PROSITE" id="PS01169">
    <property type="entry name" value="RIBOSOMAL_L21"/>
    <property type="match status" value="1"/>
</dbReference>
<dbReference type="EMBL" id="JACAOD020000001">
    <property type="protein sequence ID" value="MBP5835742.1"/>
    <property type="molecule type" value="Genomic_DNA"/>
</dbReference>
<evidence type="ECO:0000256" key="3">
    <source>
        <dbReference type="ARBA" id="ARBA00022884"/>
    </source>
</evidence>
<comment type="caution">
    <text evidence="8">The sequence shown here is derived from an EMBL/GenBank/DDBJ whole genome shotgun (WGS) entry which is preliminary data.</text>
</comment>
<dbReference type="PANTHER" id="PTHR21349:SF0">
    <property type="entry name" value="LARGE RIBOSOMAL SUBUNIT PROTEIN BL21M"/>
    <property type="match status" value="1"/>
</dbReference>
<dbReference type="PANTHER" id="PTHR21349">
    <property type="entry name" value="50S RIBOSOMAL PROTEIN L21"/>
    <property type="match status" value="1"/>
</dbReference>
<proteinExistence type="inferred from homology"/>
<comment type="similarity">
    <text evidence="1 6 7">Belongs to the bacterial ribosomal protein bL21 family.</text>
</comment>
<dbReference type="GO" id="GO:0005840">
    <property type="term" value="C:ribosome"/>
    <property type="evidence" value="ECO:0007669"/>
    <property type="project" value="UniProtKB-KW"/>
</dbReference>
<evidence type="ECO:0000256" key="6">
    <source>
        <dbReference type="HAMAP-Rule" id="MF_01363"/>
    </source>
</evidence>
<dbReference type="InterPro" id="IPR028909">
    <property type="entry name" value="bL21-like"/>
</dbReference>
<dbReference type="InterPro" id="IPR001787">
    <property type="entry name" value="Ribosomal_bL21"/>
</dbReference>
<dbReference type="Pfam" id="PF00829">
    <property type="entry name" value="Ribosomal_L21p"/>
    <property type="match status" value="1"/>
</dbReference>
<evidence type="ECO:0000256" key="4">
    <source>
        <dbReference type="ARBA" id="ARBA00022980"/>
    </source>
</evidence>
<comment type="function">
    <text evidence="6 7">This protein binds to 23S rRNA in the presence of protein L20.</text>
</comment>
<gene>
    <name evidence="6 8" type="primary">rplU</name>
    <name evidence="8" type="ORF">CHTY_000650</name>
</gene>
<evidence type="ECO:0000256" key="2">
    <source>
        <dbReference type="ARBA" id="ARBA00022730"/>
    </source>
</evidence>
<dbReference type="SUPFAM" id="SSF141091">
    <property type="entry name" value="L21p-like"/>
    <property type="match status" value="1"/>
</dbReference>
<dbReference type="NCBIfam" id="TIGR00061">
    <property type="entry name" value="L21"/>
    <property type="match status" value="1"/>
</dbReference>
<evidence type="ECO:0000313" key="8">
    <source>
        <dbReference type="EMBL" id="MBP5835742.1"/>
    </source>
</evidence>
<evidence type="ECO:0000313" key="9">
    <source>
        <dbReference type="Proteomes" id="UP001195571"/>
    </source>
</evidence>
<evidence type="ECO:0000256" key="7">
    <source>
        <dbReference type="RuleBase" id="RU000562"/>
    </source>
</evidence>
<dbReference type="HAMAP" id="MF_01363">
    <property type="entry name" value="Ribosomal_bL21"/>
    <property type="match status" value="1"/>
</dbReference>
<evidence type="ECO:0000256" key="1">
    <source>
        <dbReference type="ARBA" id="ARBA00008563"/>
    </source>
</evidence>
<dbReference type="InterPro" id="IPR018258">
    <property type="entry name" value="Ribosomal_bL21_CS"/>
</dbReference>
<keyword evidence="4 6" id="KW-0689">Ribosomal protein</keyword>
<comment type="subunit">
    <text evidence="6">Part of the 50S ribosomal subunit. Contacts protein L20.</text>
</comment>
<keyword evidence="2 6" id="KW-0699">rRNA-binding</keyword>
<accession>A0ABS5CXN8</accession>
<evidence type="ECO:0000256" key="5">
    <source>
        <dbReference type="ARBA" id="ARBA00023274"/>
    </source>
</evidence>
<keyword evidence="3 6" id="KW-0694">RNA-binding</keyword>
<protein>
    <recommendedName>
        <fullName evidence="6">Large ribosomal subunit protein bL21</fullName>
    </recommendedName>
</protein>
<sequence length="105" mass="12260">MFAIIKTGGKQFRVYEGQEIFVEKLTVQPQQNYEFQEVLAIGNKEGKDIILGRPYIANAKVQAEVIKNDRAKKIIVFKYKKRKKYRSKQGHRQAYTKLLITKIVV</sequence>
<name>A0ABS5CXN8_9MOLU</name>
<reference evidence="8" key="1">
    <citation type="submission" date="2021-04" db="EMBL/GenBank/DDBJ databases">
        <title>Genomic features of Candidatus Phytoplasma meliae isolate ChTYXIII (1SrXIII-G).</title>
        <authorList>
            <person name="Fernandez F.D."/>
            <person name="Conci L.R."/>
        </authorList>
    </citation>
    <scope>NUCLEOTIDE SEQUENCE [LARGE SCALE GENOMIC DNA]</scope>
    <source>
        <strain evidence="8">ChTYXIII-Mo</strain>
    </source>
</reference>
<organism evidence="8 9">
    <name type="scientific">Candidatus Phytoplasma meliae</name>
    <dbReference type="NCBI Taxonomy" id="1848402"/>
    <lineage>
        <taxon>Bacteria</taxon>
        <taxon>Bacillati</taxon>
        <taxon>Mycoplasmatota</taxon>
        <taxon>Mollicutes</taxon>
        <taxon>Acholeplasmatales</taxon>
        <taxon>Acholeplasmataceae</taxon>
        <taxon>Candidatus Phytoplasma</taxon>
        <taxon>16SrXIII (Mexican periwinkle virescence group)</taxon>
    </lineage>
</organism>
<dbReference type="InterPro" id="IPR036164">
    <property type="entry name" value="bL21-like_sf"/>
</dbReference>